<keyword evidence="2" id="KW-1185">Reference proteome</keyword>
<comment type="caution">
    <text evidence="1">The sequence shown here is derived from an EMBL/GenBank/DDBJ whole genome shotgun (WGS) entry which is preliminary data.</text>
</comment>
<protein>
    <submittedName>
        <fullName evidence="1">Uncharacterized protein</fullName>
    </submittedName>
</protein>
<reference evidence="1" key="1">
    <citation type="submission" date="2009-12" db="EMBL/GenBank/DDBJ databases">
        <authorList>
            <person name="Weinstock G."/>
            <person name="Sodergren E."/>
            <person name="Clifton S."/>
            <person name="Fulton L."/>
            <person name="Fulton B."/>
            <person name="Courtney L."/>
            <person name="Fronick C."/>
            <person name="Harrison M."/>
            <person name="Strong C."/>
            <person name="Farmer C."/>
            <person name="Delahaunty K."/>
            <person name="Markovic C."/>
            <person name="Hall O."/>
            <person name="Minx P."/>
            <person name="Tomlinson C."/>
            <person name="Mitreva M."/>
            <person name="Nelson J."/>
            <person name="Hou S."/>
            <person name="Wollam A."/>
            <person name="Pepin K.H."/>
            <person name="Johnson M."/>
            <person name="Bhonagiri V."/>
            <person name="Nash W.E."/>
            <person name="Warren W."/>
            <person name="Chinwalla A."/>
            <person name="Mardis E.R."/>
            <person name="Wilson R.K."/>
        </authorList>
    </citation>
    <scope>NUCLEOTIDE SEQUENCE [LARGE SCALE GENOMIC DNA]</scope>
    <source>
        <strain evidence="1">DSM 15176</strain>
    </source>
</reference>
<dbReference type="EMBL" id="ACBY02000023">
    <property type="protein sequence ID" value="EFB75887.1"/>
    <property type="molecule type" value="Genomic_DNA"/>
</dbReference>
<dbReference type="HOGENOM" id="CLU_2262388_0_0_9"/>
<organism evidence="1 2">
    <name type="scientific">Subdoligranulum variabile DSM 15176</name>
    <dbReference type="NCBI Taxonomy" id="411471"/>
    <lineage>
        <taxon>Bacteria</taxon>
        <taxon>Bacillati</taxon>
        <taxon>Bacillota</taxon>
        <taxon>Clostridia</taxon>
        <taxon>Eubacteriales</taxon>
        <taxon>Oscillospiraceae</taxon>
        <taxon>Subdoligranulum</taxon>
    </lineage>
</organism>
<evidence type="ECO:0000313" key="1">
    <source>
        <dbReference type="EMBL" id="EFB75887.1"/>
    </source>
</evidence>
<name>D1PMV2_9FIRM</name>
<gene>
    <name evidence="1" type="ORF">SUBVAR_05666</name>
</gene>
<dbReference type="AlphaFoldDB" id="D1PMV2"/>
<proteinExistence type="predicted"/>
<evidence type="ECO:0000313" key="2">
    <source>
        <dbReference type="Proteomes" id="UP000003438"/>
    </source>
</evidence>
<accession>D1PMV2</accession>
<dbReference type="Proteomes" id="UP000003438">
    <property type="component" value="Unassembled WGS sequence"/>
</dbReference>
<sequence length="103" mass="11474">MSIKKYRQSRELFVQKFVHPVQVLQKIISSAGFTVMAIFLRRSTAAVPQMIVAGKGNALGRKEPCHGFVTPHIFAHAVAELQYGVHGYIRDGIHISRDRMGGI</sequence>